<comment type="similarity">
    <text evidence="2 7">Belongs to the phosphohexose mutase family.</text>
</comment>
<comment type="cofactor">
    <cofactor evidence="1">
        <name>Mg(2+)</name>
        <dbReference type="ChEBI" id="CHEBI:18420"/>
    </cofactor>
</comment>
<evidence type="ECO:0000256" key="6">
    <source>
        <dbReference type="ARBA" id="ARBA00023235"/>
    </source>
</evidence>
<evidence type="ECO:0000313" key="13">
    <source>
        <dbReference type="Proteomes" id="UP001165270"/>
    </source>
</evidence>
<dbReference type="CDD" id="cd05799">
    <property type="entry name" value="PGM2"/>
    <property type="match status" value="1"/>
</dbReference>
<dbReference type="SUPFAM" id="SSF53738">
    <property type="entry name" value="Phosphoglucomutase, first 3 domains"/>
    <property type="match status" value="3"/>
</dbReference>
<keyword evidence="3" id="KW-0597">Phosphoprotein</keyword>
<dbReference type="InterPro" id="IPR036900">
    <property type="entry name" value="A-D-PHexomutase_C_sf"/>
</dbReference>
<evidence type="ECO:0000256" key="1">
    <source>
        <dbReference type="ARBA" id="ARBA00001946"/>
    </source>
</evidence>
<evidence type="ECO:0000259" key="8">
    <source>
        <dbReference type="Pfam" id="PF00408"/>
    </source>
</evidence>
<dbReference type="InterPro" id="IPR005843">
    <property type="entry name" value="A-D-PHexomutase_C"/>
</dbReference>
<accession>A0ABS9XBU9</accession>
<evidence type="ECO:0000256" key="4">
    <source>
        <dbReference type="ARBA" id="ARBA00022723"/>
    </source>
</evidence>
<dbReference type="Proteomes" id="UP001165270">
    <property type="component" value="Unassembled WGS sequence"/>
</dbReference>
<dbReference type="InterPro" id="IPR016066">
    <property type="entry name" value="A-D-PHexomutase_CS"/>
</dbReference>
<dbReference type="EMBL" id="JALDAX010000002">
    <property type="protein sequence ID" value="MCI3239516.1"/>
    <property type="molecule type" value="Genomic_DNA"/>
</dbReference>
<sequence length="543" mass="57760">MHDELFARAHAWLAEDPDPETRDELAKLIEARDVTELADRFAGTLQFGTAGLRGELGAGPNRMNRAVVIRAAAGLAAYLKQHGQAGGLVVIGYDARHKSADFARDTAAVMTGAGLRAAVLPRPLPTPVLAFAIRHLGAVAGVEVTASHNPPRDNGYKVYLGDGSQIVPPADAEIAAEIDAIAALADVPRPEAGWEVLGEDVPDAYLARTDAVLAPGSARTARTVYTAMHGVGKDTLLAAFARAGFPEPVLVAEQAEPDPDFPTVAFPNPEEPGAMDLAFATAREAGPDLIIANDPDADRCAVAVRDGGDWRMLRGDEVGALLAAHLVRRGARGTFAESIVSSSLLGRIAEKAGLPYEETLTGFKWIARVEGLRYGYEEALGYCVDPDGVRDKDGITAALLITELASQLKEEGRTLLDLLDDLAVEHGLHATDQLSVRVEDLSLIAAAMRRLREQPPTQLAGLAITRAEDLTQGTDRLPPTDGLRYTLDGARVVVRPSGTEPKLKCYLEVVIPVATHTELPVARTTARDRLTAIKRDLSNAAGI</sequence>
<dbReference type="SUPFAM" id="SSF55957">
    <property type="entry name" value="Phosphoglucomutase, C-terminal domain"/>
    <property type="match status" value="1"/>
</dbReference>
<dbReference type="InterPro" id="IPR005845">
    <property type="entry name" value="A-D-PHexomutase_a/b/a-II"/>
</dbReference>
<dbReference type="PANTHER" id="PTHR45745:SF1">
    <property type="entry name" value="PHOSPHOGLUCOMUTASE 2B-RELATED"/>
    <property type="match status" value="1"/>
</dbReference>
<name>A0ABS9XBU9_9ACTN</name>
<organism evidence="12 13">
    <name type="scientific">Streptomyces spinosisporus</name>
    <dbReference type="NCBI Taxonomy" id="2927582"/>
    <lineage>
        <taxon>Bacteria</taxon>
        <taxon>Bacillati</taxon>
        <taxon>Actinomycetota</taxon>
        <taxon>Actinomycetes</taxon>
        <taxon>Kitasatosporales</taxon>
        <taxon>Streptomycetaceae</taxon>
        <taxon>Streptomyces</taxon>
    </lineage>
</organism>
<comment type="caution">
    <text evidence="12">The sequence shown here is derived from an EMBL/GenBank/DDBJ whole genome shotgun (WGS) entry which is preliminary data.</text>
</comment>
<evidence type="ECO:0000256" key="3">
    <source>
        <dbReference type="ARBA" id="ARBA00022553"/>
    </source>
</evidence>
<evidence type="ECO:0000259" key="10">
    <source>
        <dbReference type="Pfam" id="PF02879"/>
    </source>
</evidence>
<reference evidence="12" key="1">
    <citation type="submission" date="2022-03" db="EMBL/GenBank/DDBJ databases">
        <title>Streptomyces 7R015 and 7R016 isolated from Barleria lupulina in Thailand.</title>
        <authorList>
            <person name="Kanchanasin P."/>
            <person name="Phongsopitanun W."/>
            <person name="Tanasupawat S."/>
        </authorList>
    </citation>
    <scope>NUCLEOTIDE SEQUENCE</scope>
    <source>
        <strain evidence="12">7R016</strain>
    </source>
</reference>
<gene>
    <name evidence="12" type="ORF">MQN93_07255</name>
</gene>
<keyword evidence="4 7" id="KW-0479">Metal-binding</keyword>
<dbReference type="Gene3D" id="3.30.310.50">
    <property type="entry name" value="Alpha-D-phosphohexomutase, C-terminal domain"/>
    <property type="match status" value="1"/>
</dbReference>
<evidence type="ECO:0000259" key="11">
    <source>
        <dbReference type="Pfam" id="PF02880"/>
    </source>
</evidence>
<evidence type="ECO:0000256" key="7">
    <source>
        <dbReference type="RuleBase" id="RU004326"/>
    </source>
</evidence>
<keyword evidence="5 7" id="KW-0460">Magnesium</keyword>
<evidence type="ECO:0000256" key="5">
    <source>
        <dbReference type="ARBA" id="ARBA00022842"/>
    </source>
</evidence>
<keyword evidence="6" id="KW-0413">Isomerase</keyword>
<feature type="domain" description="Alpha-D-phosphohexomutase alpha/beta/alpha" evidence="10">
    <location>
        <begin position="217"/>
        <end position="306"/>
    </location>
</feature>
<feature type="domain" description="Alpha-D-phosphohexomutase alpha/beta/alpha" evidence="11">
    <location>
        <begin position="315"/>
        <end position="421"/>
    </location>
</feature>
<dbReference type="InterPro" id="IPR005846">
    <property type="entry name" value="A-D-PHexomutase_a/b/a-III"/>
</dbReference>
<dbReference type="Pfam" id="PF00408">
    <property type="entry name" value="PGM_PMM_IV"/>
    <property type="match status" value="1"/>
</dbReference>
<dbReference type="Gene3D" id="3.40.120.10">
    <property type="entry name" value="Alpha-D-Glucose-1,6-Bisphosphate, subunit A, domain 3"/>
    <property type="match status" value="3"/>
</dbReference>
<dbReference type="RefSeq" id="WP_242708800.1">
    <property type="nucleotide sequence ID" value="NZ_JALDAX010000002.1"/>
</dbReference>
<dbReference type="Pfam" id="PF02879">
    <property type="entry name" value="PGM_PMM_II"/>
    <property type="match status" value="1"/>
</dbReference>
<dbReference type="PROSITE" id="PS00710">
    <property type="entry name" value="PGM_PMM"/>
    <property type="match status" value="1"/>
</dbReference>
<keyword evidence="13" id="KW-1185">Reference proteome</keyword>
<evidence type="ECO:0000256" key="2">
    <source>
        <dbReference type="ARBA" id="ARBA00010231"/>
    </source>
</evidence>
<evidence type="ECO:0000259" key="9">
    <source>
        <dbReference type="Pfam" id="PF02878"/>
    </source>
</evidence>
<proteinExistence type="inferred from homology"/>
<dbReference type="Pfam" id="PF02880">
    <property type="entry name" value="PGM_PMM_III"/>
    <property type="match status" value="1"/>
</dbReference>
<protein>
    <submittedName>
        <fullName evidence="12">Phospho-sugar mutase</fullName>
    </submittedName>
</protein>
<dbReference type="PANTHER" id="PTHR45745">
    <property type="entry name" value="PHOSPHOMANNOMUTASE 45A"/>
    <property type="match status" value="1"/>
</dbReference>
<dbReference type="Pfam" id="PF02878">
    <property type="entry name" value="PGM_PMM_I"/>
    <property type="match status" value="1"/>
</dbReference>
<dbReference type="InterPro" id="IPR016055">
    <property type="entry name" value="A-D-PHexomutase_a/b/a-I/II/III"/>
</dbReference>
<evidence type="ECO:0000313" key="12">
    <source>
        <dbReference type="EMBL" id="MCI3239516.1"/>
    </source>
</evidence>
<feature type="domain" description="Alpha-D-phosphohexomutase C-terminal" evidence="8">
    <location>
        <begin position="436"/>
        <end position="510"/>
    </location>
</feature>
<feature type="domain" description="Alpha-D-phosphohexomutase alpha/beta/alpha" evidence="9">
    <location>
        <begin position="46"/>
        <end position="182"/>
    </location>
</feature>
<dbReference type="InterPro" id="IPR005844">
    <property type="entry name" value="A-D-PHexomutase_a/b/a-I"/>
</dbReference>